<dbReference type="SUPFAM" id="SSF48163">
    <property type="entry name" value="An anticodon-binding domain of class I aminoacyl-tRNA synthetases"/>
    <property type="match status" value="1"/>
</dbReference>
<dbReference type="InterPro" id="IPR000924">
    <property type="entry name" value="Glu/Gln-tRNA-synth"/>
</dbReference>
<dbReference type="EMBL" id="FUYP01000006">
    <property type="protein sequence ID" value="SKB45165.1"/>
    <property type="molecule type" value="Genomic_DNA"/>
</dbReference>
<dbReference type="InterPro" id="IPR008925">
    <property type="entry name" value="aa_tRNA-synth_I_cd-bd_sf"/>
</dbReference>
<comment type="subunit">
    <text evidence="3 10">Monomer.</text>
</comment>
<evidence type="ECO:0000256" key="1">
    <source>
        <dbReference type="ARBA" id="ARBA00004496"/>
    </source>
</evidence>
<reference evidence="14" key="1">
    <citation type="submission" date="2017-02" db="EMBL/GenBank/DDBJ databases">
        <authorList>
            <person name="Varghese N."/>
            <person name="Submissions S."/>
        </authorList>
    </citation>
    <scope>NUCLEOTIDE SEQUENCE [LARGE SCALE GENOMIC DNA]</scope>
    <source>
        <strain evidence="14">R11H</strain>
    </source>
</reference>
<dbReference type="InterPro" id="IPR004527">
    <property type="entry name" value="Glu-tRNA-ligase_bac/mito"/>
</dbReference>
<dbReference type="PANTHER" id="PTHR43311:SF2">
    <property type="entry name" value="GLUTAMATE--TRNA LIGASE, MITOCHONDRIAL-RELATED"/>
    <property type="match status" value="1"/>
</dbReference>
<dbReference type="AlphaFoldDB" id="A0A1T5BDC7"/>
<dbReference type="PRINTS" id="PR00987">
    <property type="entry name" value="TRNASYNTHGLU"/>
</dbReference>
<keyword evidence="7 10" id="KW-0067">ATP-binding</keyword>
<feature type="short sequence motif" description="'KMSKS' region" evidence="10">
    <location>
        <begin position="273"/>
        <end position="277"/>
    </location>
</feature>
<dbReference type="PANTHER" id="PTHR43311">
    <property type="entry name" value="GLUTAMATE--TRNA LIGASE"/>
    <property type="match status" value="1"/>
</dbReference>
<dbReference type="Pfam" id="PF19269">
    <property type="entry name" value="Anticodon_2"/>
    <property type="match status" value="1"/>
</dbReference>
<evidence type="ECO:0000259" key="12">
    <source>
        <dbReference type="Pfam" id="PF19269"/>
    </source>
</evidence>
<keyword evidence="4 10" id="KW-0963">Cytoplasm</keyword>
<feature type="domain" description="Aminoacyl-tRNA synthetase class I anticodon-binding" evidence="12">
    <location>
        <begin position="362"/>
        <end position="500"/>
    </location>
</feature>
<evidence type="ECO:0000259" key="11">
    <source>
        <dbReference type="Pfam" id="PF00749"/>
    </source>
</evidence>
<comment type="catalytic activity">
    <reaction evidence="10">
        <text>tRNA(Glu) + L-glutamate + ATP = L-glutamyl-tRNA(Glu) + AMP + diphosphate</text>
        <dbReference type="Rhea" id="RHEA:23540"/>
        <dbReference type="Rhea" id="RHEA-COMP:9663"/>
        <dbReference type="Rhea" id="RHEA-COMP:9680"/>
        <dbReference type="ChEBI" id="CHEBI:29985"/>
        <dbReference type="ChEBI" id="CHEBI:30616"/>
        <dbReference type="ChEBI" id="CHEBI:33019"/>
        <dbReference type="ChEBI" id="CHEBI:78442"/>
        <dbReference type="ChEBI" id="CHEBI:78520"/>
        <dbReference type="ChEBI" id="CHEBI:456215"/>
        <dbReference type="EC" id="6.1.1.17"/>
    </reaction>
</comment>
<dbReference type="Gene3D" id="3.40.50.620">
    <property type="entry name" value="HUPs"/>
    <property type="match status" value="1"/>
</dbReference>
<evidence type="ECO:0000256" key="8">
    <source>
        <dbReference type="ARBA" id="ARBA00022917"/>
    </source>
</evidence>
<dbReference type="InterPro" id="IPR014729">
    <property type="entry name" value="Rossmann-like_a/b/a_fold"/>
</dbReference>
<comment type="caution">
    <text evidence="10">Lacks conserved residue(s) required for the propagation of feature annotation.</text>
</comment>
<feature type="binding site" evidence="10">
    <location>
        <position position="276"/>
    </location>
    <ligand>
        <name>ATP</name>
        <dbReference type="ChEBI" id="CHEBI:30616"/>
    </ligand>
</feature>
<comment type="subcellular location">
    <subcellularLocation>
        <location evidence="1 10">Cytoplasm</location>
    </subcellularLocation>
</comment>
<dbReference type="GO" id="GO:0005829">
    <property type="term" value="C:cytosol"/>
    <property type="evidence" value="ECO:0007669"/>
    <property type="project" value="TreeGrafter"/>
</dbReference>
<evidence type="ECO:0000313" key="13">
    <source>
        <dbReference type="EMBL" id="SKB45165.1"/>
    </source>
</evidence>
<dbReference type="InterPro" id="IPR045462">
    <property type="entry name" value="aa-tRNA-synth_I_cd-bd"/>
</dbReference>
<dbReference type="Pfam" id="PF00749">
    <property type="entry name" value="tRNA-synt_1c"/>
    <property type="match status" value="1"/>
</dbReference>
<dbReference type="InterPro" id="IPR033910">
    <property type="entry name" value="GluRS_core"/>
</dbReference>
<keyword evidence="5 10" id="KW-0436">Ligase</keyword>
<evidence type="ECO:0000256" key="4">
    <source>
        <dbReference type="ARBA" id="ARBA00022490"/>
    </source>
</evidence>
<dbReference type="InterPro" id="IPR020751">
    <property type="entry name" value="aa-tRNA-synth_I_codon-bd_sub2"/>
</dbReference>
<comment type="function">
    <text evidence="10">Catalyzes the attachment of glutamate to tRNA(Glu) in a two-step reaction: glutamate is first activated by ATP to form Glu-AMP and then transferred to the acceptor end of tRNA(Glu).</text>
</comment>
<name>A0A1T5BDC7_9SPHN</name>
<accession>A0A1T5BDC7</accession>
<evidence type="ECO:0000256" key="5">
    <source>
        <dbReference type="ARBA" id="ARBA00022598"/>
    </source>
</evidence>
<dbReference type="HAMAP" id="MF_00022">
    <property type="entry name" value="Glu_tRNA_synth_type1"/>
    <property type="match status" value="1"/>
</dbReference>
<dbReference type="InterPro" id="IPR001412">
    <property type="entry name" value="aa-tRNA-synth_I_CS"/>
</dbReference>
<dbReference type="EC" id="6.1.1.17" evidence="10"/>
<evidence type="ECO:0000256" key="3">
    <source>
        <dbReference type="ARBA" id="ARBA00011245"/>
    </source>
</evidence>
<comment type="similarity">
    <text evidence="2 10">Belongs to the class-I aminoacyl-tRNA synthetase family. Glutamate--tRNA ligase type 1 subfamily.</text>
</comment>
<keyword evidence="14" id="KW-1185">Reference proteome</keyword>
<feature type="domain" description="Glutamyl/glutaminyl-tRNA synthetase class Ib catalytic" evidence="11">
    <location>
        <begin position="40"/>
        <end position="341"/>
    </location>
</feature>
<dbReference type="GO" id="GO:0000049">
    <property type="term" value="F:tRNA binding"/>
    <property type="evidence" value="ECO:0007669"/>
    <property type="project" value="InterPro"/>
</dbReference>
<evidence type="ECO:0000256" key="9">
    <source>
        <dbReference type="ARBA" id="ARBA00023146"/>
    </source>
</evidence>
<feature type="short sequence motif" description="'HIGH' region" evidence="10">
    <location>
        <begin position="46"/>
        <end position="56"/>
    </location>
</feature>
<keyword evidence="6 10" id="KW-0547">Nucleotide-binding</keyword>
<evidence type="ECO:0000313" key="14">
    <source>
        <dbReference type="Proteomes" id="UP000190044"/>
    </source>
</evidence>
<keyword evidence="9 10" id="KW-0030">Aminoacyl-tRNA synthetase</keyword>
<dbReference type="PROSITE" id="PS00178">
    <property type="entry name" value="AA_TRNA_LIGASE_I"/>
    <property type="match status" value="1"/>
</dbReference>
<dbReference type="OrthoDB" id="9807503at2"/>
<proteinExistence type="inferred from homology"/>
<dbReference type="InterPro" id="IPR020058">
    <property type="entry name" value="Glu/Gln-tRNA-synth_Ib_cat-dom"/>
</dbReference>
<dbReference type="GO" id="GO:0006424">
    <property type="term" value="P:glutamyl-tRNA aminoacylation"/>
    <property type="evidence" value="ECO:0007669"/>
    <property type="project" value="UniProtKB-UniRule"/>
</dbReference>
<evidence type="ECO:0000256" key="2">
    <source>
        <dbReference type="ARBA" id="ARBA00007894"/>
    </source>
</evidence>
<dbReference type="Gene3D" id="1.10.10.350">
    <property type="match status" value="1"/>
</dbReference>
<dbReference type="InterPro" id="IPR049940">
    <property type="entry name" value="GluQ/Sye"/>
</dbReference>
<gene>
    <name evidence="10" type="primary">gltX</name>
    <name evidence="13" type="ORF">SAMN06295937_1006105</name>
</gene>
<organism evidence="13 14">
    <name type="scientific">Sphingopyxis flava</name>
    <dbReference type="NCBI Taxonomy" id="1507287"/>
    <lineage>
        <taxon>Bacteria</taxon>
        <taxon>Pseudomonadati</taxon>
        <taxon>Pseudomonadota</taxon>
        <taxon>Alphaproteobacteria</taxon>
        <taxon>Sphingomonadales</taxon>
        <taxon>Sphingomonadaceae</taxon>
        <taxon>Sphingopyxis</taxon>
    </lineage>
</organism>
<evidence type="ECO:0000256" key="6">
    <source>
        <dbReference type="ARBA" id="ARBA00022741"/>
    </source>
</evidence>
<dbReference type="GO" id="GO:0008270">
    <property type="term" value="F:zinc ion binding"/>
    <property type="evidence" value="ECO:0007669"/>
    <property type="project" value="InterPro"/>
</dbReference>
<evidence type="ECO:0000256" key="10">
    <source>
        <dbReference type="HAMAP-Rule" id="MF_00022"/>
    </source>
</evidence>
<dbReference type="CDD" id="cd00808">
    <property type="entry name" value="GluRS_core"/>
    <property type="match status" value="1"/>
</dbReference>
<keyword evidence="8 10" id="KW-0648">Protein biosynthesis</keyword>
<evidence type="ECO:0000256" key="7">
    <source>
        <dbReference type="ARBA" id="ARBA00022840"/>
    </source>
</evidence>
<dbReference type="Proteomes" id="UP000190044">
    <property type="component" value="Unassembled WGS sequence"/>
</dbReference>
<dbReference type="SUPFAM" id="SSF52374">
    <property type="entry name" value="Nucleotidylyl transferase"/>
    <property type="match status" value="1"/>
</dbReference>
<dbReference type="FunFam" id="3.40.50.620:FF:000007">
    <property type="entry name" value="Glutamate--tRNA ligase"/>
    <property type="match status" value="1"/>
</dbReference>
<sequence length="507" mass="56019">MLGAPPIRPGPRRSAAKRVKDFVVATPDQSDLTEATDSAVVTRFAPSPTGFLHIGGARTALFNWLFARHHGGKFLLRIEDTDRVRSTEAAIEAILDGMKWLDLDWDGEAVYQFARASRHAEVAHDLLARGEAYRCYLTQDELAAMRAEAQEKRVPFRVRSPWRDRDNGDPEAPHVIRLRAPQEGSATIHDRVQGEVTVQNAELDDFILLRSDGTPTYMLSVVVDDNDMGVTHIIRGDDHLNNAFRQSALIRAMNWREPVYAHVPLIHGADGAKLSKRHGALGVDAYRDEMGYLPEAVNNYLLRLGWGHGDHEIISRAQAIEWFDLANVGRSPSRFDFKKLENLNGHYIREADDSRLAGLVAPRVEALVDRPLDDMDRALLARAMGALKPRAKTLGEIAEGAVFLFLPDRLELDEKAAQLLRDAPPGLLADVTERLRGLPDWTSESIEEAVRETAEAAELGLGKLAQPLRAALTGRAVSPGIFDVLLLLGRDASLARLDAAHNFPAGA</sequence>
<dbReference type="GO" id="GO:0005524">
    <property type="term" value="F:ATP binding"/>
    <property type="evidence" value="ECO:0007669"/>
    <property type="project" value="UniProtKB-UniRule"/>
</dbReference>
<dbReference type="NCBIfam" id="TIGR00464">
    <property type="entry name" value="gltX_bact"/>
    <property type="match status" value="1"/>
</dbReference>
<protein>
    <recommendedName>
        <fullName evidence="10">Glutamate--tRNA ligase</fullName>
        <ecNumber evidence="10">6.1.1.17</ecNumber>
    </recommendedName>
    <alternativeName>
        <fullName evidence="10">Glutamyl-tRNA synthetase</fullName>
        <shortName evidence="10">GluRS</shortName>
    </alternativeName>
</protein>
<dbReference type="GO" id="GO:0004818">
    <property type="term" value="F:glutamate-tRNA ligase activity"/>
    <property type="evidence" value="ECO:0007669"/>
    <property type="project" value="UniProtKB-UniRule"/>
</dbReference>